<comment type="similarity">
    <text evidence="2 4">Belongs to the adaptor complexes small subunit family.</text>
</comment>
<name>A0AAW1P922_9CHLO</name>
<organism evidence="5 6">
    <name type="scientific">Symbiochloris irregularis</name>
    <dbReference type="NCBI Taxonomy" id="706552"/>
    <lineage>
        <taxon>Eukaryota</taxon>
        <taxon>Viridiplantae</taxon>
        <taxon>Chlorophyta</taxon>
        <taxon>core chlorophytes</taxon>
        <taxon>Trebouxiophyceae</taxon>
        <taxon>Trebouxiales</taxon>
        <taxon>Trebouxiaceae</taxon>
        <taxon>Symbiochloris</taxon>
    </lineage>
</organism>
<sequence length="150" mass="16477">MTADVTSSPHTEAISLTNTKSNVIYERFYSKFSDWERAGIREAFAQASDGLQLGVAEEAEQCSRYRGGVVAVRAESDLVLYGLGTGEYDELSLAEALRAVTAALRALFKRAPTETLLLDNYGQLCLALDEMIQEGILESVEAEDVRRHIA</sequence>
<dbReference type="AlphaFoldDB" id="A0AAW1P922"/>
<comment type="function">
    <text evidence="4">The zeta subunit may be involved in regulating the coat assembly and, hence, the rate of biosynthetic protein transport due to its association-dissociation properties with the coatomer complex.</text>
</comment>
<gene>
    <name evidence="5" type="ORF">WJX73_000481</name>
</gene>
<comment type="caution">
    <text evidence="5">The sequence shown here is derived from an EMBL/GenBank/DDBJ whole genome shotgun (WGS) entry which is preliminary data.</text>
</comment>
<evidence type="ECO:0000256" key="4">
    <source>
        <dbReference type="RuleBase" id="RU366053"/>
    </source>
</evidence>
<protein>
    <recommendedName>
        <fullName evidence="4">Coatomer subunit zeta</fullName>
    </recommendedName>
</protein>
<keyword evidence="4" id="KW-0963">Cytoplasm</keyword>
<evidence type="ECO:0000256" key="2">
    <source>
        <dbReference type="ARBA" id="ARBA00006972"/>
    </source>
</evidence>
<accession>A0AAW1P922</accession>
<comment type="subcellular location">
    <subcellularLocation>
        <location evidence="4">Cytoplasm</location>
    </subcellularLocation>
    <subcellularLocation>
        <location evidence="4">Golgi apparatus membrane</location>
        <topology evidence="4">Peripheral membrane protein</topology>
        <orientation evidence="4">Cytoplasmic side</orientation>
    </subcellularLocation>
    <subcellularLocation>
        <location evidence="4">Cytoplasmic vesicle</location>
        <location evidence="4">COPI-coated vesicle membrane</location>
        <topology evidence="4">Peripheral membrane protein</topology>
        <orientation evidence="4">Cytoplasmic side</orientation>
    </subcellularLocation>
    <subcellularLocation>
        <location evidence="1">Endomembrane system</location>
        <topology evidence="1">Peripheral membrane protein</topology>
    </subcellularLocation>
</comment>
<dbReference type="InterPro" id="IPR011012">
    <property type="entry name" value="Longin-like_dom_sf"/>
</dbReference>
<dbReference type="EMBL" id="JALJOQ010000047">
    <property type="protein sequence ID" value="KAK9804931.1"/>
    <property type="molecule type" value="Genomic_DNA"/>
</dbReference>
<proteinExistence type="inferred from homology"/>
<keyword evidence="6" id="KW-1185">Reference proteome</keyword>
<dbReference type="GO" id="GO:0006886">
    <property type="term" value="P:intracellular protein transport"/>
    <property type="evidence" value="ECO:0007669"/>
    <property type="project" value="TreeGrafter"/>
</dbReference>
<dbReference type="InterPro" id="IPR039652">
    <property type="entry name" value="Coatomer_zeta"/>
</dbReference>
<dbReference type="GO" id="GO:0030126">
    <property type="term" value="C:COPI vesicle coat"/>
    <property type="evidence" value="ECO:0007669"/>
    <property type="project" value="UniProtKB-UniRule"/>
</dbReference>
<dbReference type="Gene3D" id="3.30.450.60">
    <property type="match status" value="1"/>
</dbReference>
<keyword evidence="4" id="KW-0968">Cytoplasmic vesicle</keyword>
<dbReference type="PANTHER" id="PTHR11043">
    <property type="entry name" value="ZETA-COAT PROTEIN"/>
    <property type="match status" value="1"/>
</dbReference>
<evidence type="ECO:0000313" key="6">
    <source>
        <dbReference type="Proteomes" id="UP001465755"/>
    </source>
</evidence>
<dbReference type="GO" id="GO:0000139">
    <property type="term" value="C:Golgi membrane"/>
    <property type="evidence" value="ECO:0007669"/>
    <property type="project" value="UniProtKB-SubCell"/>
</dbReference>
<evidence type="ECO:0000256" key="1">
    <source>
        <dbReference type="ARBA" id="ARBA00004184"/>
    </source>
</evidence>
<keyword evidence="4" id="KW-0931">ER-Golgi transport</keyword>
<keyword evidence="3 4" id="KW-0472">Membrane</keyword>
<evidence type="ECO:0000313" key="5">
    <source>
        <dbReference type="EMBL" id="KAK9804931.1"/>
    </source>
</evidence>
<dbReference type="PANTHER" id="PTHR11043:SF1">
    <property type="entry name" value="TSET COMPLEX MEMBER TSTD"/>
    <property type="match status" value="1"/>
</dbReference>
<dbReference type="GO" id="GO:0006890">
    <property type="term" value="P:retrograde vesicle-mediated transport, Golgi to endoplasmic reticulum"/>
    <property type="evidence" value="ECO:0007669"/>
    <property type="project" value="UniProtKB-UniRule"/>
</dbReference>
<dbReference type="SUPFAM" id="SSF64356">
    <property type="entry name" value="SNARE-like"/>
    <property type="match status" value="1"/>
</dbReference>
<dbReference type="Proteomes" id="UP001465755">
    <property type="component" value="Unassembled WGS sequence"/>
</dbReference>
<keyword evidence="4" id="KW-0333">Golgi apparatus</keyword>
<keyword evidence="4" id="KW-0813">Transport</keyword>
<comment type="subunit">
    <text evidence="4">Oligomeric complex that consists of at least the alpha, beta, beta', gamma, delta, epsilon and zeta subunits.</text>
</comment>
<reference evidence="5 6" key="1">
    <citation type="journal article" date="2024" name="Nat. Commun.">
        <title>Phylogenomics reveals the evolutionary origins of lichenization in chlorophyte algae.</title>
        <authorList>
            <person name="Puginier C."/>
            <person name="Libourel C."/>
            <person name="Otte J."/>
            <person name="Skaloud P."/>
            <person name="Haon M."/>
            <person name="Grisel S."/>
            <person name="Petersen M."/>
            <person name="Berrin J.G."/>
            <person name="Delaux P.M."/>
            <person name="Dal Grande F."/>
            <person name="Keller J."/>
        </authorList>
    </citation>
    <scope>NUCLEOTIDE SEQUENCE [LARGE SCALE GENOMIC DNA]</scope>
    <source>
        <strain evidence="5 6">SAG 2036</strain>
    </source>
</reference>
<evidence type="ECO:0000256" key="3">
    <source>
        <dbReference type="ARBA" id="ARBA00023136"/>
    </source>
</evidence>
<keyword evidence="4" id="KW-0653">Protein transport</keyword>
<dbReference type="GO" id="GO:0006891">
    <property type="term" value="P:intra-Golgi vesicle-mediated transport"/>
    <property type="evidence" value="ECO:0007669"/>
    <property type="project" value="TreeGrafter"/>
</dbReference>